<dbReference type="AlphaFoldDB" id="A0A2C6KV88"/>
<reference evidence="1 2" key="1">
    <citation type="journal article" date="2017" name="Int. J. Parasitol.">
        <title>The genome of the protozoan parasite Cystoisospora suis and a reverse vaccinology approach to identify vaccine candidates.</title>
        <authorList>
            <person name="Palmieri N."/>
            <person name="Shrestha A."/>
            <person name="Ruttkowski B."/>
            <person name="Beck T."/>
            <person name="Vogl C."/>
            <person name="Tomley F."/>
            <person name="Blake D.P."/>
            <person name="Joachim A."/>
        </authorList>
    </citation>
    <scope>NUCLEOTIDE SEQUENCE [LARGE SCALE GENOMIC DNA]</scope>
    <source>
        <strain evidence="1 2">Wien I</strain>
    </source>
</reference>
<comment type="caution">
    <text evidence="1">The sequence shown here is derived from an EMBL/GenBank/DDBJ whole genome shotgun (WGS) entry which is preliminary data.</text>
</comment>
<proteinExistence type="predicted"/>
<accession>A0A2C6KV88</accession>
<keyword evidence="2" id="KW-1185">Reference proteome</keyword>
<dbReference type="GeneID" id="94429571"/>
<dbReference type="Proteomes" id="UP000221165">
    <property type="component" value="Unassembled WGS sequence"/>
</dbReference>
<evidence type="ECO:0000313" key="1">
    <source>
        <dbReference type="EMBL" id="PHJ19973.1"/>
    </source>
</evidence>
<organism evidence="1 2">
    <name type="scientific">Cystoisospora suis</name>
    <dbReference type="NCBI Taxonomy" id="483139"/>
    <lineage>
        <taxon>Eukaryota</taxon>
        <taxon>Sar</taxon>
        <taxon>Alveolata</taxon>
        <taxon>Apicomplexa</taxon>
        <taxon>Conoidasida</taxon>
        <taxon>Coccidia</taxon>
        <taxon>Eucoccidiorida</taxon>
        <taxon>Eimeriorina</taxon>
        <taxon>Sarcocystidae</taxon>
        <taxon>Cystoisospora</taxon>
    </lineage>
</organism>
<name>A0A2C6KV88_9APIC</name>
<dbReference type="RefSeq" id="XP_067921665.1">
    <property type="nucleotide sequence ID" value="XM_068066360.1"/>
</dbReference>
<dbReference type="VEuPathDB" id="ToxoDB:CSUI_006196"/>
<gene>
    <name evidence="1" type="ORF">CSUI_006196</name>
</gene>
<feature type="non-terminal residue" evidence="1">
    <location>
        <position position="1"/>
    </location>
</feature>
<protein>
    <submittedName>
        <fullName evidence="1">Uncharacterized protein</fullName>
    </submittedName>
</protein>
<evidence type="ECO:0000313" key="2">
    <source>
        <dbReference type="Proteomes" id="UP000221165"/>
    </source>
</evidence>
<dbReference type="EMBL" id="MIGC01003094">
    <property type="protein sequence ID" value="PHJ19973.1"/>
    <property type="molecule type" value="Genomic_DNA"/>
</dbReference>
<sequence>QKLPPSVAHLADSHPLGPSFSSSAYEVARGRPNCLPGFPRGNVLISRAAHNESRVSLSAPDLASFKTSSWVSPVVYIAFRRGFIGASSIHSLSESWYSCCYEYLPPSACPTR</sequence>